<organism evidence="9 10">
    <name type="scientific">Enterococcus canis</name>
    <dbReference type="NCBI Taxonomy" id="214095"/>
    <lineage>
        <taxon>Bacteria</taxon>
        <taxon>Bacillati</taxon>
        <taxon>Bacillota</taxon>
        <taxon>Bacilli</taxon>
        <taxon>Lactobacillales</taxon>
        <taxon>Enterococcaceae</taxon>
        <taxon>Enterococcus</taxon>
    </lineage>
</organism>
<evidence type="ECO:0000256" key="3">
    <source>
        <dbReference type="ARBA" id="ARBA00022722"/>
    </source>
</evidence>
<reference evidence="9 10" key="1">
    <citation type="submission" date="2014-12" db="EMBL/GenBank/DDBJ databases">
        <title>Draft genome sequences of 29 type strains of Enterococci.</title>
        <authorList>
            <person name="Zhong Z."/>
            <person name="Sun Z."/>
            <person name="Liu W."/>
            <person name="Zhang W."/>
            <person name="Zhang H."/>
        </authorList>
    </citation>
    <scope>NUCLEOTIDE SEQUENCE [LARGE SCALE GENOMIC DNA]</scope>
    <source>
        <strain evidence="9 10">DSM 17029</strain>
    </source>
</reference>
<accession>A0A1L8REQ0</accession>
<dbReference type="HAMAP" id="MF_00227">
    <property type="entry name" value="RNase_P"/>
    <property type="match status" value="1"/>
</dbReference>
<evidence type="ECO:0000256" key="1">
    <source>
        <dbReference type="ARBA" id="ARBA00002663"/>
    </source>
</evidence>
<evidence type="ECO:0000256" key="6">
    <source>
        <dbReference type="ARBA" id="ARBA00022884"/>
    </source>
</evidence>
<comment type="function">
    <text evidence="1 7">RNaseP catalyzes the removal of the 5'-leader sequence from pre-tRNA to produce the mature 5'-terminus. It can also cleave other RNA substrates such as 4.5S RNA. The protein component plays an auxiliary but essential role in vivo by binding to the 5'-leader sequence and broadening the substrate specificity of the ribozyme.</text>
</comment>
<comment type="subunit">
    <text evidence="7">Consists of a catalytic RNA component (M1 or rnpB) and a protein subunit.</text>
</comment>
<evidence type="ECO:0000313" key="9">
    <source>
        <dbReference type="EMBL" id="OJG18238.1"/>
    </source>
</evidence>
<comment type="catalytic activity">
    <reaction evidence="7">
        <text>Endonucleolytic cleavage of RNA, removing 5'-extranucleotides from tRNA precursor.</text>
        <dbReference type="EC" id="3.1.26.5"/>
    </reaction>
</comment>
<dbReference type="Pfam" id="PF00825">
    <property type="entry name" value="Ribonuclease_P"/>
    <property type="match status" value="1"/>
</dbReference>
<protein>
    <recommendedName>
        <fullName evidence="7 8">Ribonuclease P protein component</fullName>
        <shortName evidence="7">RNase P protein</shortName>
        <shortName evidence="7">RNaseP protein</shortName>
        <ecNumber evidence="7 8">3.1.26.5</ecNumber>
    </recommendedName>
    <alternativeName>
        <fullName evidence="7">Protein C5</fullName>
    </alternativeName>
</protein>
<evidence type="ECO:0000256" key="8">
    <source>
        <dbReference type="NCBIfam" id="TIGR00188"/>
    </source>
</evidence>
<dbReference type="SUPFAM" id="SSF54211">
    <property type="entry name" value="Ribosomal protein S5 domain 2-like"/>
    <property type="match status" value="1"/>
</dbReference>
<dbReference type="PANTHER" id="PTHR33992">
    <property type="entry name" value="RIBONUCLEASE P PROTEIN COMPONENT"/>
    <property type="match status" value="1"/>
</dbReference>
<dbReference type="InterPro" id="IPR020568">
    <property type="entry name" value="Ribosomal_Su5_D2-typ_SF"/>
</dbReference>
<dbReference type="Proteomes" id="UP000181884">
    <property type="component" value="Unassembled WGS sequence"/>
</dbReference>
<dbReference type="PROSITE" id="PS00648">
    <property type="entry name" value="RIBONUCLEASE_P"/>
    <property type="match status" value="1"/>
</dbReference>
<dbReference type="InterPro" id="IPR000100">
    <property type="entry name" value="RNase_P"/>
</dbReference>
<evidence type="ECO:0000256" key="5">
    <source>
        <dbReference type="ARBA" id="ARBA00022801"/>
    </source>
</evidence>
<keyword evidence="2 7" id="KW-0819">tRNA processing</keyword>
<name>A0A1L8REQ0_9ENTE</name>
<gene>
    <name evidence="7" type="primary">rnpA</name>
    <name evidence="9" type="ORF">RU97_GL002311</name>
</gene>
<keyword evidence="10" id="KW-1185">Reference proteome</keyword>
<keyword evidence="4 7" id="KW-0255">Endonuclease</keyword>
<dbReference type="PANTHER" id="PTHR33992:SF1">
    <property type="entry name" value="RIBONUCLEASE P PROTEIN COMPONENT"/>
    <property type="match status" value="1"/>
</dbReference>
<dbReference type="FunFam" id="3.30.230.10:FF:000021">
    <property type="entry name" value="Ribonuclease P protein component"/>
    <property type="match status" value="1"/>
</dbReference>
<dbReference type="EC" id="3.1.26.5" evidence="7 8"/>
<comment type="similarity">
    <text evidence="7">Belongs to the RnpA family.</text>
</comment>
<dbReference type="AlphaFoldDB" id="A0A1L8REQ0"/>
<dbReference type="InterPro" id="IPR020539">
    <property type="entry name" value="RNase_P_CS"/>
</dbReference>
<dbReference type="GO" id="GO:0001682">
    <property type="term" value="P:tRNA 5'-leader removal"/>
    <property type="evidence" value="ECO:0007669"/>
    <property type="project" value="UniProtKB-UniRule"/>
</dbReference>
<keyword evidence="5 7" id="KW-0378">Hydrolase</keyword>
<proteinExistence type="inferred from homology"/>
<dbReference type="InterPro" id="IPR014721">
    <property type="entry name" value="Ribsml_uS5_D2-typ_fold_subgr"/>
</dbReference>
<evidence type="ECO:0000256" key="7">
    <source>
        <dbReference type="HAMAP-Rule" id="MF_00227"/>
    </source>
</evidence>
<evidence type="ECO:0000256" key="4">
    <source>
        <dbReference type="ARBA" id="ARBA00022759"/>
    </source>
</evidence>
<dbReference type="GO" id="GO:0042781">
    <property type="term" value="F:3'-tRNA processing endoribonuclease activity"/>
    <property type="evidence" value="ECO:0007669"/>
    <property type="project" value="TreeGrafter"/>
</dbReference>
<dbReference type="GO" id="GO:0030677">
    <property type="term" value="C:ribonuclease P complex"/>
    <property type="evidence" value="ECO:0007669"/>
    <property type="project" value="TreeGrafter"/>
</dbReference>
<keyword evidence="6 7" id="KW-0694">RNA-binding</keyword>
<dbReference type="NCBIfam" id="TIGR00188">
    <property type="entry name" value="rnpA"/>
    <property type="match status" value="1"/>
</dbReference>
<keyword evidence="3 7" id="KW-0540">Nuclease</keyword>
<dbReference type="EMBL" id="JXKH01000005">
    <property type="protein sequence ID" value="OJG18238.1"/>
    <property type="molecule type" value="Genomic_DNA"/>
</dbReference>
<sequence>MKLGDLQMKKSYRVKHEQEFQKVFKRGNSCANRKFVIYLLEKPEQKHFRVGLSVGKKIGNAVTRNRVKRRIRQGVYELKDSLRQDVDFLIIARPSVEELSMDELQQNLIHVLRLAKLL</sequence>
<evidence type="ECO:0000313" key="10">
    <source>
        <dbReference type="Proteomes" id="UP000181884"/>
    </source>
</evidence>
<dbReference type="STRING" id="214095.RU97_GL002311"/>
<evidence type="ECO:0000256" key="2">
    <source>
        <dbReference type="ARBA" id="ARBA00022694"/>
    </source>
</evidence>
<dbReference type="GO" id="GO:0004526">
    <property type="term" value="F:ribonuclease P activity"/>
    <property type="evidence" value="ECO:0007669"/>
    <property type="project" value="UniProtKB-UniRule"/>
</dbReference>
<comment type="caution">
    <text evidence="9">The sequence shown here is derived from an EMBL/GenBank/DDBJ whole genome shotgun (WGS) entry which is preliminary data.</text>
</comment>
<dbReference type="Gene3D" id="3.30.230.10">
    <property type="match status" value="1"/>
</dbReference>
<dbReference type="GO" id="GO:0000049">
    <property type="term" value="F:tRNA binding"/>
    <property type="evidence" value="ECO:0007669"/>
    <property type="project" value="UniProtKB-UniRule"/>
</dbReference>